<reference evidence="1" key="1">
    <citation type="journal article" date="2020" name="Stud. Mycol.">
        <title>101 Dothideomycetes genomes: a test case for predicting lifestyles and emergence of pathogens.</title>
        <authorList>
            <person name="Haridas S."/>
            <person name="Albert R."/>
            <person name="Binder M."/>
            <person name="Bloem J."/>
            <person name="Labutti K."/>
            <person name="Salamov A."/>
            <person name="Andreopoulos B."/>
            <person name="Baker S."/>
            <person name="Barry K."/>
            <person name="Bills G."/>
            <person name="Bluhm B."/>
            <person name="Cannon C."/>
            <person name="Castanera R."/>
            <person name="Culley D."/>
            <person name="Daum C."/>
            <person name="Ezra D."/>
            <person name="Gonzalez J."/>
            <person name="Henrissat B."/>
            <person name="Kuo A."/>
            <person name="Liang C."/>
            <person name="Lipzen A."/>
            <person name="Lutzoni F."/>
            <person name="Magnuson J."/>
            <person name="Mondo S."/>
            <person name="Nolan M."/>
            <person name="Ohm R."/>
            <person name="Pangilinan J."/>
            <person name="Park H.-J."/>
            <person name="Ramirez L."/>
            <person name="Alfaro M."/>
            <person name="Sun H."/>
            <person name="Tritt A."/>
            <person name="Yoshinaga Y."/>
            <person name="Zwiers L.-H."/>
            <person name="Turgeon B."/>
            <person name="Goodwin S."/>
            <person name="Spatafora J."/>
            <person name="Crous P."/>
            <person name="Grigoriev I."/>
        </authorList>
    </citation>
    <scope>NUCLEOTIDE SEQUENCE</scope>
    <source>
        <strain evidence="1">CBS 125425</strain>
    </source>
</reference>
<protein>
    <recommendedName>
        <fullName evidence="3">F-box domain-containing protein</fullName>
    </recommendedName>
</protein>
<sequence length="532" mass="61613">MHNVVTQSPNEGTILCLATELIHVVAGYLSKWEIKQLRLACKRFADCVELRLSRIYLSPNKHNLNCFRAVVNHPVYRHRVQEIVWDDDLLEQKPMTINLQKENNILTDHLIDILGWADEDNCTSTYSWDQLFKAGEPTDLARKILRTQSTDPAIHEVLCRTEAAIMEFRVNSLIYKRLHSKETKIMARGEDVLALIEALASFPRLRRITLTTEAWRPWYDPPIYDTPFHRSLPKDFQMPFAWPWPGVPPTDLSSEPVVVSRGVSPAQRKREMTISRGWKIIANALTIFPNHQVTELIVDSQDELSGISQQLFQINGHSRSSVELFHRVPLRRLEISLIGGVRGGSSFLHNGVLKQALQGLTAIEHFEFKAGLHPPYRYRDRVPLEMFLPTSQCAFRKLRHLGLWELGTLTSSLVSYLSSLPHLESLFLSDVDLFEDTPLHLLAELRRTFVEASRGLWRESKPRIMVRERIAHHQDLLLFMHHIIYSEINDFLYRNGKSPVDQRGRWLSPVHGVGWIADARNEMDRDWRRMLE</sequence>
<dbReference type="Proteomes" id="UP000799444">
    <property type="component" value="Unassembled WGS sequence"/>
</dbReference>
<dbReference type="OrthoDB" id="5422579at2759"/>
<gene>
    <name evidence="1" type="ORF">EJ04DRAFT_569986</name>
</gene>
<evidence type="ECO:0008006" key="3">
    <source>
        <dbReference type="Google" id="ProtNLM"/>
    </source>
</evidence>
<evidence type="ECO:0000313" key="2">
    <source>
        <dbReference type="Proteomes" id="UP000799444"/>
    </source>
</evidence>
<accession>A0A9P4UV57</accession>
<comment type="caution">
    <text evidence="1">The sequence shown here is derived from an EMBL/GenBank/DDBJ whole genome shotgun (WGS) entry which is preliminary data.</text>
</comment>
<dbReference type="AlphaFoldDB" id="A0A9P4UV57"/>
<proteinExistence type="predicted"/>
<keyword evidence="2" id="KW-1185">Reference proteome</keyword>
<name>A0A9P4UV57_9PLEO</name>
<organism evidence="1 2">
    <name type="scientific">Polyplosphaeria fusca</name>
    <dbReference type="NCBI Taxonomy" id="682080"/>
    <lineage>
        <taxon>Eukaryota</taxon>
        <taxon>Fungi</taxon>
        <taxon>Dikarya</taxon>
        <taxon>Ascomycota</taxon>
        <taxon>Pezizomycotina</taxon>
        <taxon>Dothideomycetes</taxon>
        <taxon>Pleosporomycetidae</taxon>
        <taxon>Pleosporales</taxon>
        <taxon>Tetraplosphaeriaceae</taxon>
        <taxon>Polyplosphaeria</taxon>
    </lineage>
</organism>
<evidence type="ECO:0000313" key="1">
    <source>
        <dbReference type="EMBL" id="KAF2727889.1"/>
    </source>
</evidence>
<dbReference type="SUPFAM" id="SSF52047">
    <property type="entry name" value="RNI-like"/>
    <property type="match status" value="1"/>
</dbReference>
<dbReference type="EMBL" id="ML996306">
    <property type="protein sequence ID" value="KAF2727889.1"/>
    <property type="molecule type" value="Genomic_DNA"/>
</dbReference>